<dbReference type="OrthoDB" id="10006572at2759"/>
<evidence type="ECO:0000256" key="1">
    <source>
        <dbReference type="ARBA" id="ARBA00008421"/>
    </source>
</evidence>
<evidence type="ECO:0000313" key="5">
    <source>
        <dbReference type="EMBL" id="KAF5385806.1"/>
    </source>
</evidence>
<dbReference type="EMBL" id="JAACJP010000003">
    <property type="protein sequence ID" value="KAF5385806.1"/>
    <property type="molecule type" value="Genomic_DNA"/>
</dbReference>
<proteinExistence type="inferred from homology"/>
<dbReference type="InterPro" id="IPR038096">
    <property type="entry name" value="TEA/ATTS_sf"/>
</dbReference>
<feature type="region of interest" description="Disordered" evidence="3">
    <location>
        <begin position="161"/>
        <end position="203"/>
    </location>
</feature>
<evidence type="ECO:0000259" key="4">
    <source>
        <dbReference type="PROSITE" id="PS51088"/>
    </source>
</evidence>
<accession>A0A8H5M9U2</accession>
<dbReference type="Gene3D" id="6.10.20.40">
    <property type="entry name" value="TEA/ATTS domain"/>
    <property type="match status" value="1"/>
</dbReference>
<gene>
    <name evidence="5" type="ORF">D9615_002195</name>
</gene>
<reference evidence="5 6" key="1">
    <citation type="journal article" date="2020" name="ISME J.">
        <title>Uncovering the hidden diversity of litter-decomposition mechanisms in mushroom-forming fungi.</title>
        <authorList>
            <person name="Floudas D."/>
            <person name="Bentzer J."/>
            <person name="Ahren D."/>
            <person name="Johansson T."/>
            <person name="Persson P."/>
            <person name="Tunlid A."/>
        </authorList>
    </citation>
    <scope>NUCLEOTIDE SEQUENCE [LARGE SCALE GENOMIC DNA]</scope>
    <source>
        <strain evidence="5 6">CBS 661.87</strain>
    </source>
</reference>
<dbReference type="AlphaFoldDB" id="A0A8H5M9U2"/>
<dbReference type="InterPro" id="IPR000818">
    <property type="entry name" value="TEA/ATTS_dom"/>
</dbReference>
<evidence type="ECO:0000256" key="2">
    <source>
        <dbReference type="PROSITE-ProRule" id="PRU00505"/>
    </source>
</evidence>
<feature type="compositionally biased region" description="Low complexity" evidence="3">
    <location>
        <begin position="182"/>
        <end position="202"/>
    </location>
</feature>
<dbReference type="SMART" id="SM00426">
    <property type="entry name" value="TEA"/>
    <property type="match status" value="1"/>
</dbReference>
<name>A0A8H5M9U2_9AGAR</name>
<dbReference type="Proteomes" id="UP000565441">
    <property type="component" value="Unassembled WGS sequence"/>
</dbReference>
<keyword evidence="6" id="KW-1185">Reference proteome</keyword>
<comment type="caution">
    <text evidence="5">The sequence shown here is derived from an EMBL/GenBank/DDBJ whole genome shotgun (WGS) entry which is preliminary data.</text>
</comment>
<evidence type="ECO:0000313" key="6">
    <source>
        <dbReference type="Proteomes" id="UP000565441"/>
    </source>
</evidence>
<dbReference type="PROSITE" id="PS51088">
    <property type="entry name" value="TEA_2"/>
    <property type="match status" value="1"/>
</dbReference>
<feature type="domain" description="TEA" evidence="4">
    <location>
        <begin position="83"/>
        <end position="157"/>
    </location>
</feature>
<sequence>MYASTQISEAEINTEASAHPFIPRNLSLSQNIYPQPCLSMSNPLGIFVSTSYVGDLSYQAPTSQVAGMAHTFVTGRKTFKTSKGKNEAVWPSHIEAALFDALEKYRPASSGDPRLLRRFPKRNRFISDHIFKITGKLRTPKQVGSRLQQLRDTCQEEKVLKLLSRREFPPENQTPSLRSNRSESPTPSLSSSSTSTTPASSPFTAEFPDLFQRSLNLSSPVTAAGAFSDSMASPPTVLIEVASPTRIDAFLGALSSHTSEPNYLVEFNFPTDGPYPSLNHGQRNVRLAHSGSSGSPVPSVKILCANVLPDAVHSVFCVFLDDTLLHHETTDLELLPDIDQNGNVQYGTKLVPQYWSTLCHINDLSRYTITQDVMKVASIDAGQTIQEAVLFGVSYKFTSPASPSASCKSEPYPDPIPSHLLHAGDPHMGPGIPVYAQRPLLLDTINTMLSVPGQPDNHVWYDQCGINVAAAAAAAHHEPPFDFLGVGETGTGTDHVELGRNWMTATHSLYLNLAYNL</sequence>
<dbReference type="GO" id="GO:0003700">
    <property type="term" value="F:DNA-binding transcription factor activity"/>
    <property type="evidence" value="ECO:0007669"/>
    <property type="project" value="InterPro"/>
</dbReference>
<organism evidence="5 6">
    <name type="scientific">Tricholomella constricta</name>
    <dbReference type="NCBI Taxonomy" id="117010"/>
    <lineage>
        <taxon>Eukaryota</taxon>
        <taxon>Fungi</taxon>
        <taxon>Dikarya</taxon>
        <taxon>Basidiomycota</taxon>
        <taxon>Agaricomycotina</taxon>
        <taxon>Agaricomycetes</taxon>
        <taxon>Agaricomycetidae</taxon>
        <taxon>Agaricales</taxon>
        <taxon>Tricholomatineae</taxon>
        <taxon>Lyophyllaceae</taxon>
        <taxon>Tricholomella</taxon>
    </lineage>
</organism>
<protein>
    <recommendedName>
        <fullName evidence="4">TEA domain-containing protein</fullName>
    </recommendedName>
</protein>
<comment type="similarity">
    <text evidence="1">Belongs to the TEC1 family.</text>
</comment>
<feature type="DNA-binding region" description="TEA" evidence="2">
    <location>
        <begin position="83"/>
        <end position="157"/>
    </location>
</feature>
<dbReference type="Pfam" id="PF01285">
    <property type="entry name" value="TEA"/>
    <property type="match status" value="1"/>
</dbReference>
<evidence type="ECO:0000256" key="3">
    <source>
        <dbReference type="SAM" id="MobiDB-lite"/>
    </source>
</evidence>